<evidence type="ECO:0000256" key="1">
    <source>
        <dbReference type="ARBA" id="ARBA00004721"/>
    </source>
</evidence>
<dbReference type="PRINTS" id="PR00412">
    <property type="entry name" value="EPOXHYDRLASE"/>
</dbReference>
<evidence type="ECO:0000256" key="6">
    <source>
        <dbReference type="ARBA" id="ARBA00058358"/>
    </source>
</evidence>
<evidence type="ECO:0000256" key="4">
    <source>
        <dbReference type="ARBA" id="ARBA00038334"/>
    </source>
</evidence>
<keyword evidence="3 9" id="KW-0378">Hydrolase</keyword>
<dbReference type="Pfam" id="PF00561">
    <property type="entry name" value="Abhydrolase_1"/>
    <property type="match status" value="1"/>
</dbReference>
<feature type="domain" description="AB hydrolase-1" evidence="8">
    <location>
        <begin position="28"/>
        <end position="303"/>
    </location>
</feature>
<name>A0AAN8Z837_9MAGN</name>
<evidence type="ECO:0000313" key="10">
    <source>
        <dbReference type="Proteomes" id="UP001370490"/>
    </source>
</evidence>
<comment type="caution">
    <text evidence="9">The sequence shown here is derived from an EMBL/GenBank/DDBJ whole genome shotgun (WGS) entry which is preliminary data.</text>
</comment>
<evidence type="ECO:0000256" key="5">
    <source>
        <dbReference type="ARBA" id="ARBA00051067"/>
    </source>
</evidence>
<comment type="function">
    <text evidence="6">Epoxide hydrolase involved in the biosynthesis of cucurbitacin and mogroside tetracyclic triterpene natural products (e.g. siamenoside I and mogrosides IV, V and VI). Cucurbitacins have cytotoxic properties and exhibit deterrent taste as a defense barrier against herbivores. Mogrosides are nonsugar highly oxygenated compounds used as high-intensity zero-calorie sweeteners; they also possess pharmacological properties such as regulating immunity, lowering blood sugar and lipid levels, protecting the liver, and acting as antioxidants and antitumor agents. Catalyzes the hydrolysis of aromatic epoxide-containing substrates, such as the conversion of 24,25-epoxycucurbitadienol to 24,25-dihydroxycucurbitadienol.</text>
</comment>
<dbReference type="PRINTS" id="PR00111">
    <property type="entry name" value="ABHYDROLASE"/>
</dbReference>
<comment type="catalytic activity">
    <reaction evidence="5">
        <text>an epoxide + H2O = an ethanediol</text>
        <dbReference type="Rhea" id="RHEA:19037"/>
        <dbReference type="ChEBI" id="CHEBI:15377"/>
        <dbReference type="ChEBI" id="CHEBI:32955"/>
        <dbReference type="ChEBI" id="CHEBI:140594"/>
        <dbReference type="EC" id="3.3.2.10"/>
    </reaction>
    <physiologicalReaction direction="left-to-right" evidence="5">
        <dbReference type="Rhea" id="RHEA:19038"/>
    </physiologicalReaction>
</comment>
<dbReference type="PANTHER" id="PTHR43329">
    <property type="entry name" value="EPOXIDE HYDROLASE"/>
    <property type="match status" value="1"/>
</dbReference>
<proteinExistence type="inferred from homology"/>
<comment type="catalytic activity">
    <reaction evidence="7">
        <text>(24S)-24,25-epoxycucurbitadienol + H2O = (24R)-24,25-dihydroxycucurbitadienol</text>
        <dbReference type="Rhea" id="RHEA:81855"/>
        <dbReference type="ChEBI" id="CHEBI:15377"/>
        <dbReference type="ChEBI" id="CHEBI:229949"/>
        <dbReference type="ChEBI" id="CHEBI:229950"/>
    </reaction>
    <physiologicalReaction direction="left-to-right" evidence="7">
        <dbReference type="Rhea" id="RHEA:81856"/>
    </physiologicalReaction>
</comment>
<dbReference type="Proteomes" id="UP001370490">
    <property type="component" value="Unassembled WGS sequence"/>
</dbReference>
<evidence type="ECO:0000259" key="8">
    <source>
        <dbReference type="Pfam" id="PF00561"/>
    </source>
</evidence>
<dbReference type="InterPro" id="IPR000073">
    <property type="entry name" value="AB_hydrolase_1"/>
</dbReference>
<keyword evidence="10" id="KW-1185">Reference proteome</keyword>
<dbReference type="InterPro" id="IPR029058">
    <property type="entry name" value="AB_hydrolase_fold"/>
</dbReference>
<comment type="pathway">
    <text evidence="1">Secondary metabolite biosynthesis; terpenoid biosynthesis.</text>
</comment>
<dbReference type="EC" id="3.3.2.10" evidence="2"/>
<gene>
    <name evidence="9" type="ORF">RJ641_004288</name>
</gene>
<evidence type="ECO:0000256" key="3">
    <source>
        <dbReference type="ARBA" id="ARBA00022801"/>
    </source>
</evidence>
<sequence>MVDSIQHKTVSVNGINMHVADKGPEDGPIILFLHGFPGLWFTWRHQIIALSDLGYRTVAPDLRGYGDSDAPPSISSYTHFHAVGDLVALIDWLGAEKVFVVGHDMGALLAWYLCMFRPDRVKALVSLSTSFYPRNPKVKPVAGFRALYGDDFYIVRFQEPGEIETRFAEYGAERVLKSLYSRHSPKPLHLHKGKEFDDAPITLPSWMSQEDLKYYASKYEQKGFTGPLNYYRALDLDWELTAPWTKSQVQVPVKFMVGDMDLAYNMVGMKEYIHGGGFKKDVPALEEVVVMVGVAHFINEEKPEEVNKHIYDFFQKF</sequence>
<organism evidence="9 10">
    <name type="scientific">Dillenia turbinata</name>
    <dbReference type="NCBI Taxonomy" id="194707"/>
    <lineage>
        <taxon>Eukaryota</taxon>
        <taxon>Viridiplantae</taxon>
        <taxon>Streptophyta</taxon>
        <taxon>Embryophyta</taxon>
        <taxon>Tracheophyta</taxon>
        <taxon>Spermatophyta</taxon>
        <taxon>Magnoliopsida</taxon>
        <taxon>eudicotyledons</taxon>
        <taxon>Gunneridae</taxon>
        <taxon>Pentapetalae</taxon>
        <taxon>Dilleniales</taxon>
        <taxon>Dilleniaceae</taxon>
        <taxon>Dillenia</taxon>
    </lineage>
</organism>
<dbReference type="FunFam" id="3.40.50.1820:FF:000161">
    <property type="entry name" value="Epoxide hydrolase"/>
    <property type="match status" value="1"/>
</dbReference>
<accession>A0AAN8Z837</accession>
<dbReference type="SUPFAM" id="SSF53474">
    <property type="entry name" value="alpha/beta-Hydrolases"/>
    <property type="match status" value="1"/>
</dbReference>
<dbReference type="InterPro" id="IPR000639">
    <property type="entry name" value="Epox_hydrolase-like"/>
</dbReference>
<evidence type="ECO:0000256" key="7">
    <source>
        <dbReference type="ARBA" id="ARBA00093212"/>
    </source>
</evidence>
<dbReference type="EMBL" id="JBAMMX010000012">
    <property type="protein sequence ID" value="KAK6930194.1"/>
    <property type="molecule type" value="Genomic_DNA"/>
</dbReference>
<reference evidence="9 10" key="1">
    <citation type="submission" date="2023-12" db="EMBL/GenBank/DDBJ databases">
        <title>A high-quality genome assembly for Dillenia turbinata (Dilleniales).</title>
        <authorList>
            <person name="Chanderbali A."/>
        </authorList>
    </citation>
    <scope>NUCLEOTIDE SEQUENCE [LARGE SCALE GENOMIC DNA]</scope>
    <source>
        <strain evidence="9">LSX21</strain>
        <tissue evidence="9">Leaf</tissue>
    </source>
</reference>
<dbReference type="AlphaFoldDB" id="A0AAN8Z837"/>
<dbReference type="GO" id="GO:0004301">
    <property type="term" value="F:epoxide hydrolase activity"/>
    <property type="evidence" value="ECO:0007669"/>
    <property type="project" value="UniProtKB-EC"/>
</dbReference>
<evidence type="ECO:0000256" key="2">
    <source>
        <dbReference type="ARBA" id="ARBA00013006"/>
    </source>
</evidence>
<protein>
    <recommendedName>
        <fullName evidence="2">soluble epoxide hydrolase</fullName>
        <ecNumber evidence="2">3.3.2.10</ecNumber>
    </recommendedName>
</protein>
<dbReference type="Gene3D" id="3.40.50.1820">
    <property type="entry name" value="alpha/beta hydrolase"/>
    <property type="match status" value="1"/>
</dbReference>
<evidence type="ECO:0000313" key="9">
    <source>
        <dbReference type="EMBL" id="KAK6930194.1"/>
    </source>
</evidence>
<comment type="similarity">
    <text evidence="4">Belongs to the AB hydrolase superfamily. Epoxide hydrolase family.</text>
</comment>